<organism evidence="2 3">
    <name type="scientific">Channa argus</name>
    <name type="common">Northern snakehead</name>
    <name type="synonym">Ophicephalus argus</name>
    <dbReference type="NCBI Taxonomy" id="215402"/>
    <lineage>
        <taxon>Eukaryota</taxon>
        <taxon>Metazoa</taxon>
        <taxon>Chordata</taxon>
        <taxon>Craniata</taxon>
        <taxon>Vertebrata</taxon>
        <taxon>Euteleostomi</taxon>
        <taxon>Actinopterygii</taxon>
        <taxon>Neopterygii</taxon>
        <taxon>Teleostei</taxon>
        <taxon>Neoteleostei</taxon>
        <taxon>Acanthomorphata</taxon>
        <taxon>Anabantaria</taxon>
        <taxon>Anabantiformes</taxon>
        <taxon>Channoidei</taxon>
        <taxon>Channidae</taxon>
        <taxon>Channa</taxon>
    </lineage>
</organism>
<gene>
    <name evidence="2" type="ORF">EXN66_Car020526</name>
</gene>
<evidence type="ECO:0000313" key="2">
    <source>
        <dbReference type="EMBL" id="KAF3704836.1"/>
    </source>
</evidence>
<dbReference type="AlphaFoldDB" id="A0A6G1QRY4"/>
<name>A0A6G1QRY4_CHAAH</name>
<sequence length="1172" mass="130970">MANQPPTDDQIWDYIKKRLSCYTNGSTQQRITTSEDSRDSTLQLSSVAHLPKPVSEEYVERPSLMYSIMEQSSIAERQAAKDVSLSPKTTVASEKQTGTLASATEHSKHVRKNESVKKSASIDLHLPFKKHMDVAMFNACGKNVCSDDCGDKTFISTNESLHSKWIDKFIGNGGMANLYYSLTALKELIASLEKVEIIAEVENFSEVIMQQYWDGNIDNVRLFTSTEYPQIISKVAATCTKNEDESPVVLGAVPPVALDEVTKKYSNKLFNCSSIYEECKTPFSNINQNLDEMDTCKEVTAHSKINSSIQIVNVVSLNANQQLRKKSCEDARKDAGLVHSNRDLFVALSENEQPSKSENKHEQTFLVNNMKDPQYEDISDYEDTSQLLPKLPNSEQEELRVPDVQYEDISEDENPQIENIAVETASLKKLPENNSKRLTFEKEGGRPLECQTNCSSLCSSFSALKNETDDQMDDDWIVLPISISDLKFEEEEEAQNDLGIIVLQAGDTESIKSLGDTSPKEKPASDPGSASVLYQIEEFDTLESFLLSKTAQFRRSSRSSPIKEMDPMTEPHKLQNRRESYSDSEDNCETDDSCNYSPAPEHNYLTVPSHLLKSPTPVPSDKGESSPEKEHEATHPHIGQMRHSEYFKTDKQNISKKDDIIILDSDTEDESDQNSTKTAKRKRESSSSEDREELSCSGQRGHLVKTVDNVGETFKEMLHKNTAQQCQPKLESNIKNISTQNIVIILDSDPEDEGEKNYQKTNCKEVFLSGSEDGGKIRKTEQLTEPKVDSDCIQEAKGQTTSQRAVYHSSDKVGQKDLNQNKKATMDRILSSASDNSGSASFTVQNRHSAETMNSVYRTTSENPQKKTLLFKDSPNKVPQSVGKEADSISDRNTLINPLYVPNESQSGTHLKCAKDSKGTFSKDETQSLKTFTTTSKKTDLLDLNKNDQERCVPKPKSGNKSHCKKKTNILINESKPQARSGSREPLLSNQEGPSTSSCLTSPDKQPFEICRSSASSKDLSLSAESSAFHGLPKSKPCTSDPAYLHSSKLKRSLSYNNTSTLDHTHSPSQGPPSSAPIQLTAKRRAVEDWSNSYVPVGRGRRSSLGTECSRTTSYITNRNARPTSRHSNRAPRQSHKSHKFTTPLMKRAMFEAKQWTKEINRGTSRERSVLF</sequence>
<dbReference type="Proteomes" id="UP000503349">
    <property type="component" value="Chromosome 21"/>
</dbReference>
<evidence type="ECO:0000256" key="1">
    <source>
        <dbReference type="SAM" id="MobiDB-lite"/>
    </source>
</evidence>
<feature type="compositionally biased region" description="Polar residues" evidence="1">
    <location>
        <begin position="1058"/>
        <end position="1069"/>
    </location>
</feature>
<dbReference type="EMBL" id="CM015732">
    <property type="protein sequence ID" value="KAF3704836.1"/>
    <property type="molecule type" value="Genomic_DNA"/>
</dbReference>
<feature type="compositionally biased region" description="Polar residues" evidence="1">
    <location>
        <begin position="988"/>
        <end position="1004"/>
    </location>
</feature>
<reference evidence="3" key="2">
    <citation type="submission" date="2019-02" db="EMBL/GenBank/DDBJ databases">
        <title>Opniocepnalus argus Var Kimnra genome.</title>
        <authorList>
            <person name="Zhou C."/>
            <person name="Xiao S."/>
        </authorList>
    </citation>
    <scope>NUCLEOTIDE SEQUENCE [LARGE SCALE GENOMIC DNA]</scope>
</reference>
<feature type="compositionally biased region" description="Basic and acidic residues" evidence="1">
    <location>
        <begin position="642"/>
        <end position="660"/>
    </location>
</feature>
<feature type="compositionally biased region" description="Basic and acidic residues" evidence="1">
    <location>
        <begin position="561"/>
        <end position="581"/>
    </location>
</feature>
<proteinExistence type="predicted"/>
<feature type="region of interest" description="Disordered" evidence="1">
    <location>
        <begin position="84"/>
        <end position="114"/>
    </location>
</feature>
<feature type="compositionally biased region" description="Basic and acidic residues" evidence="1">
    <location>
        <begin position="621"/>
        <end position="635"/>
    </location>
</feature>
<feature type="compositionally biased region" description="Acidic residues" evidence="1">
    <location>
        <begin position="582"/>
        <end position="592"/>
    </location>
</feature>
<feature type="compositionally biased region" description="Basic residues" evidence="1">
    <location>
        <begin position="958"/>
        <end position="968"/>
    </location>
</feature>
<reference evidence="2 3" key="1">
    <citation type="submission" date="2019-02" db="EMBL/GenBank/DDBJ databases">
        <title>Opniocepnalus argus genome.</title>
        <authorList>
            <person name="Zhou C."/>
            <person name="Xiao S."/>
        </authorList>
    </citation>
    <scope>NUCLEOTIDE SEQUENCE [LARGE SCALE GENOMIC DNA]</scope>
    <source>
        <strain evidence="2">OARG1902GOOAL</strain>
        <tissue evidence="2">Muscle</tissue>
    </source>
</reference>
<protein>
    <submittedName>
        <fullName evidence="2">Uncharacterized protein</fullName>
    </submittedName>
</protein>
<feature type="region of interest" description="Disordered" evidence="1">
    <location>
        <begin position="1117"/>
        <end position="1141"/>
    </location>
</feature>
<evidence type="ECO:0000313" key="3">
    <source>
        <dbReference type="Proteomes" id="UP000503349"/>
    </source>
</evidence>
<feature type="compositionally biased region" description="Polar residues" evidence="1">
    <location>
        <begin position="970"/>
        <end position="981"/>
    </location>
</feature>
<feature type="region of interest" description="Disordered" evidence="1">
    <location>
        <begin position="556"/>
        <end position="702"/>
    </location>
</feature>
<keyword evidence="3" id="KW-1185">Reference proteome</keyword>
<feature type="region of interest" description="Disordered" evidence="1">
    <location>
        <begin position="947"/>
        <end position="1004"/>
    </location>
</feature>
<feature type="region of interest" description="Disordered" evidence="1">
    <location>
        <begin position="1058"/>
        <end position="1083"/>
    </location>
</feature>
<feature type="compositionally biased region" description="Basic residues" evidence="1">
    <location>
        <begin position="1124"/>
        <end position="1140"/>
    </location>
</feature>
<feature type="compositionally biased region" description="Polar residues" evidence="1">
    <location>
        <begin position="86"/>
        <end position="104"/>
    </location>
</feature>
<accession>A0A6G1QRY4</accession>